<keyword evidence="3" id="KW-1185">Reference proteome</keyword>
<evidence type="ECO:0000313" key="2">
    <source>
        <dbReference type="EMBL" id="EGF81433.1"/>
    </source>
</evidence>
<feature type="region of interest" description="Disordered" evidence="1">
    <location>
        <begin position="1"/>
        <end position="25"/>
    </location>
</feature>
<feature type="compositionally biased region" description="Low complexity" evidence="1">
    <location>
        <begin position="372"/>
        <end position="382"/>
    </location>
</feature>
<evidence type="ECO:0000313" key="3">
    <source>
        <dbReference type="Proteomes" id="UP000007241"/>
    </source>
</evidence>
<dbReference type="OrthoDB" id="2163660at2759"/>
<dbReference type="GeneID" id="18242906"/>
<gene>
    <name evidence="2" type="ORF">BATDEDRAFT_87758</name>
</gene>
<dbReference type="RefSeq" id="XP_006678199.1">
    <property type="nucleotide sequence ID" value="XM_006678136.1"/>
</dbReference>
<feature type="compositionally biased region" description="Polar residues" evidence="1">
    <location>
        <begin position="1"/>
        <end position="10"/>
    </location>
</feature>
<dbReference type="AlphaFoldDB" id="F4NZG5"/>
<feature type="region of interest" description="Disordered" evidence="1">
    <location>
        <begin position="359"/>
        <end position="399"/>
    </location>
</feature>
<dbReference type="HOGENOM" id="CLU_662188_0_0_1"/>
<proteinExistence type="predicted"/>
<sequence length="415" mass="45807">MPDSPHSISVTDGLADKPYNSSTDTQLISTPCTNSNALVSDNSISTIAQYRSRNASSESSVGFTPDPISIFATPQTYQSMSRFDQTASHHLSADNISNAVTKTSFSPKETPYSGWHRSSDVSTISTGIPKAVLLQRQDQIDKNAASESERLPFTTLSCAAKLDIPDIVKSLSISALSVNPKRRESIWSINKRWNEMMSQNELKSSSIALQASSLPFVKDYSKKHAHTFKPDSNHVSSRMETSSDSTFMPAFSTYSNRKSTKERIKRGITFNDTVMCKSISRLEDLIAAFDEEEIYDGDVSLNTNDDYNLDKSFDCANHTQTIQSVDGDTVPQSIMTANTSYTRHVGARSDVLQILKGRSKLPNSSNHAKHCSSISNTSSSKSYRTKCNRPSVASQQKNTKMKGYTKKLLHENCAI</sequence>
<evidence type="ECO:0000256" key="1">
    <source>
        <dbReference type="SAM" id="MobiDB-lite"/>
    </source>
</evidence>
<protein>
    <submittedName>
        <fullName evidence="2">Uncharacterized protein</fullName>
    </submittedName>
</protein>
<dbReference type="InParanoid" id="F4NZG5"/>
<dbReference type="Proteomes" id="UP000007241">
    <property type="component" value="Unassembled WGS sequence"/>
</dbReference>
<dbReference type="EMBL" id="GL882882">
    <property type="protein sequence ID" value="EGF81433.1"/>
    <property type="molecule type" value="Genomic_DNA"/>
</dbReference>
<name>F4NZG5_BATDJ</name>
<organism evidence="2 3">
    <name type="scientific">Batrachochytrium dendrobatidis (strain JAM81 / FGSC 10211)</name>
    <name type="common">Frog chytrid fungus</name>
    <dbReference type="NCBI Taxonomy" id="684364"/>
    <lineage>
        <taxon>Eukaryota</taxon>
        <taxon>Fungi</taxon>
        <taxon>Fungi incertae sedis</taxon>
        <taxon>Chytridiomycota</taxon>
        <taxon>Chytridiomycota incertae sedis</taxon>
        <taxon>Chytridiomycetes</taxon>
        <taxon>Rhizophydiales</taxon>
        <taxon>Rhizophydiales incertae sedis</taxon>
        <taxon>Batrachochytrium</taxon>
    </lineage>
</organism>
<accession>F4NZG5</accession>
<reference evidence="2 3" key="1">
    <citation type="submission" date="2009-12" db="EMBL/GenBank/DDBJ databases">
        <title>The draft genome of Batrachochytrium dendrobatidis.</title>
        <authorList>
            <consortium name="US DOE Joint Genome Institute (JGI-PGF)"/>
            <person name="Kuo A."/>
            <person name="Salamov A."/>
            <person name="Schmutz J."/>
            <person name="Lucas S."/>
            <person name="Pitluck S."/>
            <person name="Rosenblum E."/>
            <person name="Stajich J."/>
            <person name="Eisen M."/>
            <person name="Grigoriev I.V."/>
        </authorList>
    </citation>
    <scope>NUCLEOTIDE SEQUENCE [LARGE SCALE GENOMIC DNA]</scope>
    <source>
        <strain evidence="3">JAM81 / FGSC 10211</strain>
    </source>
</reference>